<evidence type="ECO:0000313" key="10">
    <source>
        <dbReference type="Proteomes" id="UP000823399"/>
    </source>
</evidence>
<dbReference type="EMBL" id="JABBWM010000060">
    <property type="protein sequence ID" value="KAG2098751.1"/>
    <property type="molecule type" value="Genomic_DNA"/>
</dbReference>
<feature type="transmembrane region" description="Helical" evidence="7">
    <location>
        <begin position="110"/>
        <end position="131"/>
    </location>
</feature>
<dbReference type="PIRSF" id="PIRSF006060">
    <property type="entry name" value="AA_transporter"/>
    <property type="match status" value="1"/>
</dbReference>
<evidence type="ECO:0000256" key="4">
    <source>
        <dbReference type="ARBA" id="ARBA00022970"/>
    </source>
</evidence>
<organism evidence="9 10">
    <name type="scientific">Suillus discolor</name>
    <dbReference type="NCBI Taxonomy" id="1912936"/>
    <lineage>
        <taxon>Eukaryota</taxon>
        <taxon>Fungi</taxon>
        <taxon>Dikarya</taxon>
        <taxon>Basidiomycota</taxon>
        <taxon>Agaricomycotina</taxon>
        <taxon>Agaricomycetes</taxon>
        <taxon>Agaricomycetidae</taxon>
        <taxon>Boletales</taxon>
        <taxon>Suillineae</taxon>
        <taxon>Suillaceae</taxon>
        <taxon>Suillus</taxon>
    </lineage>
</organism>
<feature type="transmembrane region" description="Helical" evidence="7">
    <location>
        <begin position="265"/>
        <end position="286"/>
    </location>
</feature>
<dbReference type="InterPro" id="IPR004841">
    <property type="entry name" value="AA-permease/SLC12A_dom"/>
</dbReference>
<evidence type="ECO:0000256" key="6">
    <source>
        <dbReference type="ARBA" id="ARBA00023136"/>
    </source>
</evidence>
<dbReference type="InterPro" id="IPR050524">
    <property type="entry name" value="APC_YAT"/>
</dbReference>
<dbReference type="PANTHER" id="PTHR43341">
    <property type="entry name" value="AMINO ACID PERMEASE"/>
    <property type="match status" value="1"/>
</dbReference>
<feature type="transmembrane region" description="Helical" evidence="7">
    <location>
        <begin position="225"/>
        <end position="244"/>
    </location>
</feature>
<dbReference type="GO" id="GO:0016020">
    <property type="term" value="C:membrane"/>
    <property type="evidence" value="ECO:0007669"/>
    <property type="project" value="UniProtKB-SubCell"/>
</dbReference>
<dbReference type="FunFam" id="1.20.1740.10:FF:000006">
    <property type="entry name" value="General amino acid permease"/>
    <property type="match status" value="1"/>
</dbReference>
<comment type="subcellular location">
    <subcellularLocation>
        <location evidence="1">Membrane</location>
        <topology evidence="1">Multi-pass membrane protein</topology>
    </subcellularLocation>
</comment>
<protein>
    <submittedName>
        <fullName evidence="9">Amino acid permease</fullName>
    </submittedName>
</protein>
<keyword evidence="5 7" id="KW-1133">Transmembrane helix</keyword>
<evidence type="ECO:0000256" key="3">
    <source>
        <dbReference type="ARBA" id="ARBA00022692"/>
    </source>
</evidence>
<sequence length="532" mass="58194">MSNTKQLGSLALFASVNTPIYAFFRNPLVHASNRFRNAIIGGVVSTGLFLGTATGLTEGGPVGLLLGYIFMGTMCYCVLITVGEMITLLPISGGHVRLAERFVDPAFSFAMGWNCWYCWTLSAAATLVKYWNIEVNSAVWITMCLVVAVGINLFGVGTYGEMEFIFASIKVVTITGLLVLGIVLDLGGGPSHDHIGFRYWKNPGPFVQFDGIAGAKGQFLGFIRVLIQAAFSFIGTEVVTIAAAEAKNPRYTMPRAIRTVYIRIFLFYVGSIFVIGLLVPSNNPLLNLNSSDASSSPFVIAINQAGIRYLPSILNAVILTSAWSASSSDLYLSSRGLYGLAATGNAPKFFLRTSRSGHPYVAVIFCSLFSLLSYMVVNTSSGIVFTWFADMTATAGLLTWFCVGVTHVRFHQGLLAQGYDRKRLPYASRLQPYASWWVIASSLATLLFSGWQVFLKANWSHMAFVTAYLPIVLFSVLYASAKFVMRVPLVKPSEMDFKSGTENLDVEGSKEPSPKNWKEAIWMNLVCVLFPI</sequence>
<dbReference type="AlphaFoldDB" id="A0A9P7F0R6"/>
<dbReference type="RefSeq" id="XP_041288999.1">
    <property type="nucleotide sequence ID" value="XM_041443544.1"/>
</dbReference>
<feature type="transmembrane region" description="Helical" evidence="7">
    <location>
        <begin position="137"/>
        <end position="157"/>
    </location>
</feature>
<evidence type="ECO:0000256" key="1">
    <source>
        <dbReference type="ARBA" id="ARBA00004141"/>
    </source>
</evidence>
<dbReference type="PROSITE" id="PS00218">
    <property type="entry name" value="AMINO_ACID_PERMEASE_1"/>
    <property type="match status" value="1"/>
</dbReference>
<evidence type="ECO:0000256" key="2">
    <source>
        <dbReference type="ARBA" id="ARBA00022448"/>
    </source>
</evidence>
<feature type="domain" description="Amino acid permease/ SLC12A" evidence="8">
    <location>
        <begin position="40"/>
        <end position="487"/>
    </location>
</feature>
<keyword evidence="6 7" id="KW-0472">Membrane</keyword>
<dbReference type="PANTHER" id="PTHR43341:SF20">
    <property type="entry name" value="AAT FAMILY AMINO ACID TRANSPORTER"/>
    <property type="match status" value="1"/>
</dbReference>
<dbReference type="Gene3D" id="1.20.1740.10">
    <property type="entry name" value="Amino acid/polyamine transporter I"/>
    <property type="match status" value="1"/>
</dbReference>
<feature type="transmembrane region" description="Helical" evidence="7">
    <location>
        <begin position="36"/>
        <end position="56"/>
    </location>
</feature>
<dbReference type="GeneID" id="64705803"/>
<name>A0A9P7F0R6_9AGAM</name>
<feature type="transmembrane region" description="Helical" evidence="7">
    <location>
        <begin position="164"/>
        <end position="184"/>
    </location>
</feature>
<evidence type="ECO:0000259" key="8">
    <source>
        <dbReference type="Pfam" id="PF00324"/>
    </source>
</evidence>
<dbReference type="Proteomes" id="UP000823399">
    <property type="component" value="Unassembled WGS sequence"/>
</dbReference>
<feature type="transmembrane region" description="Helical" evidence="7">
    <location>
        <begin position="430"/>
        <end position="453"/>
    </location>
</feature>
<keyword evidence="2" id="KW-0813">Transport</keyword>
<dbReference type="GO" id="GO:0015171">
    <property type="term" value="F:amino acid transmembrane transporter activity"/>
    <property type="evidence" value="ECO:0007669"/>
    <property type="project" value="TreeGrafter"/>
</dbReference>
<feature type="transmembrane region" description="Helical" evidence="7">
    <location>
        <begin position="459"/>
        <end position="481"/>
    </location>
</feature>
<keyword evidence="4" id="KW-0029">Amino-acid transport</keyword>
<proteinExistence type="predicted"/>
<evidence type="ECO:0000256" key="5">
    <source>
        <dbReference type="ARBA" id="ARBA00022989"/>
    </source>
</evidence>
<feature type="transmembrane region" description="Helical" evidence="7">
    <location>
        <begin position="358"/>
        <end position="377"/>
    </location>
</feature>
<accession>A0A9P7F0R6</accession>
<keyword evidence="3 7" id="KW-0812">Transmembrane</keyword>
<comment type="caution">
    <text evidence="9">The sequence shown here is derived from an EMBL/GenBank/DDBJ whole genome shotgun (WGS) entry which is preliminary data.</text>
</comment>
<keyword evidence="10" id="KW-1185">Reference proteome</keyword>
<feature type="transmembrane region" description="Helical" evidence="7">
    <location>
        <begin position="68"/>
        <end position="89"/>
    </location>
</feature>
<feature type="transmembrane region" description="Helical" evidence="7">
    <location>
        <begin position="6"/>
        <end position="24"/>
    </location>
</feature>
<gene>
    <name evidence="9" type="ORF">F5147DRAFT_815723</name>
</gene>
<evidence type="ECO:0000256" key="7">
    <source>
        <dbReference type="SAM" id="Phobius"/>
    </source>
</evidence>
<dbReference type="Pfam" id="PF00324">
    <property type="entry name" value="AA_permease"/>
    <property type="match status" value="1"/>
</dbReference>
<reference evidence="9" key="1">
    <citation type="journal article" date="2020" name="New Phytol.">
        <title>Comparative genomics reveals dynamic genome evolution in host specialist ectomycorrhizal fungi.</title>
        <authorList>
            <person name="Lofgren L.A."/>
            <person name="Nguyen N.H."/>
            <person name="Vilgalys R."/>
            <person name="Ruytinx J."/>
            <person name="Liao H.L."/>
            <person name="Branco S."/>
            <person name="Kuo A."/>
            <person name="LaButti K."/>
            <person name="Lipzen A."/>
            <person name="Andreopoulos W."/>
            <person name="Pangilinan J."/>
            <person name="Riley R."/>
            <person name="Hundley H."/>
            <person name="Na H."/>
            <person name="Barry K."/>
            <person name="Grigoriev I.V."/>
            <person name="Stajich J.E."/>
            <person name="Kennedy P.G."/>
        </authorList>
    </citation>
    <scope>NUCLEOTIDE SEQUENCE</scope>
    <source>
        <strain evidence="9">FC423</strain>
    </source>
</reference>
<dbReference type="OrthoDB" id="3900342at2759"/>
<dbReference type="InterPro" id="IPR004840">
    <property type="entry name" value="Amino_acid_permease_CS"/>
</dbReference>
<evidence type="ECO:0000313" key="9">
    <source>
        <dbReference type="EMBL" id="KAG2098751.1"/>
    </source>
</evidence>
<feature type="transmembrane region" description="Helical" evidence="7">
    <location>
        <begin position="383"/>
        <end position="410"/>
    </location>
</feature>